<feature type="signal peptide" evidence="5">
    <location>
        <begin position="1"/>
        <end position="26"/>
    </location>
</feature>
<dbReference type="Gene3D" id="2.160.20.10">
    <property type="entry name" value="Single-stranded right-handed beta-helix, Pectin lyase-like"/>
    <property type="match status" value="1"/>
</dbReference>
<dbReference type="Pfam" id="PF00295">
    <property type="entry name" value="Glyco_hydro_28"/>
    <property type="match status" value="1"/>
</dbReference>
<dbReference type="PANTHER" id="PTHR31339">
    <property type="entry name" value="PECTIN LYASE-RELATED"/>
    <property type="match status" value="1"/>
</dbReference>
<feature type="chain" id="PRO_5002963508" evidence="5">
    <location>
        <begin position="27"/>
        <end position="467"/>
    </location>
</feature>
<dbReference type="AlphaFoldDB" id="C6CQQ8"/>
<comment type="similarity">
    <text evidence="1 4">Belongs to the glycosyl hydrolase 28 family.</text>
</comment>
<proteinExistence type="inferred from homology"/>
<dbReference type="InterPro" id="IPR006626">
    <property type="entry name" value="PbH1"/>
</dbReference>
<keyword evidence="2 4" id="KW-0378">Hydrolase</keyword>
<dbReference type="EMBL" id="CP001655">
    <property type="protein sequence ID" value="ACT07852.1"/>
    <property type="molecule type" value="Genomic_DNA"/>
</dbReference>
<dbReference type="HOGENOM" id="CLU_016031_8_3_6"/>
<evidence type="ECO:0000256" key="5">
    <source>
        <dbReference type="SAM" id="SignalP"/>
    </source>
</evidence>
<reference evidence="6 7" key="1">
    <citation type="submission" date="2009-06" db="EMBL/GenBank/DDBJ databases">
        <title>Complete sequence of Dickeya zeae Ech1591.</title>
        <authorList>
            <consortium name="US DOE Joint Genome Institute"/>
            <person name="Lucas S."/>
            <person name="Copeland A."/>
            <person name="Lapidus A."/>
            <person name="Glavina del Rio T."/>
            <person name="Tice H."/>
            <person name="Bruce D."/>
            <person name="Goodwin L."/>
            <person name="Pitluck S."/>
            <person name="Chertkov O."/>
            <person name="Brettin T."/>
            <person name="Detter J.C."/>
            <person name="Han C."/>
            <person name="Larimer F."/>
            <person name="Land M."/>
            <person name="Hauser L."/>
            <person name="Kyrpides N."/>
            <person name="Ovchinnikova G."/>
            <person name="Balakrishnan V."/>
            <person name="Glasner J."/>
            <person name="Perna N.T."/>
        </authorList>
    </citation>
    <scope>NUCLEOTIDE SEQUENCE [LARGE SCALE GENOMIC DNA]</scope>
    <source>
        <strain evidence="6 7">Ech1591</strain>
    </source>
</reference>
<evidence type="ECO:0000256" key="1">
    <source>
        <dbReference type="ARBA" id="ARBA00008834"/>
    </source>
</evidence>
<organism evidence="6 7">
    <name type="scientific">Dickeya chrysanthemi (strain Ech1591)</name>
    <name type="common">Dickeya zeae (strain Ech1591)</name>
    <dbReference type="NCBI Taxonomy" id="561229"/>
    <lineage>
        <taxon>Bacteria</taxon>
        <taxon>Pseudomonadati</taxon>
        <taxon>Pseudomonadota</taxon>
        <taxon>Gammaproteobacteria</taxon>
        <taxon>Enterobacterales</taxon>
        <taxon>Pectobacteriaceae</taxon>
        <taxon>Dickeya</taxon>
    </lineage>
</organism>
<evidence type="ECO:0000256" key="3">
    <source>
        <dbReference type="ARBA" id="ARBA00023295"/>
    </source>
</evidence>
<keyword evidence="5" id="KW-0732">Signal</keyword>
<dbReference type="KEGG" id="dze:Dd1591_3030"/>
<dbReference type="InterPro" id="IPR000743">
    <property type="entry name" value="Glyco_hydro_28"/>
</dbReference>
<protein>
    <submittedName>
        <fullName evidence="6">Glycoside hydrolase family 28</fullName>
    </submittedName>
</protein>
<sequence length="467" mass="50639" precursor="true">MKHCFTYGVIMHKGIAFSLLASCALAGMSAQSAEKVAFPDRVCDVTRYGAEGHRLQIALNTSSFQKAIDECAAAGGGTVLVPAGNYLVEPLFLKSNVRLHLEKHATLVASTGESAYRATDSTRYAQAENGWLPFISIADAQNVAITGEGTIDGQGAVWWERWREAIRATGKKGGTDRPRLIYITRSSQVLVDGVTLTNSPSFHVVMRYARDVTVNGTSIIAPWHAPNTDAIDPIDSQNIRITNNVIDCNDDHIAIKAEKPDSRFPDGVVDNVYIANNVLKQGRGISIGSETSGGVNNVLVENNRFEGSMYGIRIKSLRGKGGEVKNVTYRHTRMVNVEVPLVFSGYYQAAPIVQAEVDKLLQAGGFTLGEQIYPPDTEPAQPFDKVKTPHFSNITIVDLESTGRSKAAGYIIGVPEAPLSGFHFEQVRIEAEKGLRVRNAELVTQGLTLNAKQGEALLLDKGANVTR</sequence>
<dbReference type="STRING" id="561229.Dd1591_3030"/>
<name>C6CQQ8_DICC1</name>
<evidence type="ECO:0000313" key="7">
    <source>
        <dbReference type="Proteomes" id="UP000002735"/>
    </source>
</evidence>
<keyword evidence="3 4" id="KW-0326">Glycosidase</keyword>
<dbReference type="SUPFAM" id="SSF51126">
    <property type="entry name" value="Pectin lyase-like"/>
    <property type="match status" value="1"/>
</dbReference>
<gene>
    <name evidence="6" type="ordered locus">Dd1591_3030</name>
</gene>
<dbReference type="GO" id="GO:0005975">
    <property type="term" value="P:carbohydrate metabolic process"/>
    <property type="evidence" value="ECO:0007669"/>
    <property type="project" value="InterPro"/>
</dbReference>
<dbReference type="InterPro" id="IPR012334">
    <property type="entry name" value="Pectin_lyas_fold"/>
</dbReference>
<dbReference type="Proteomes" id="UP000002735">
    <property type="component" value="Chromosome"/>
</dbReference>
<dbReference type="CAZy" id="GH28">
    <property type="family name" value="Glycoside Hydrolase Family 28"/>
</dbReference>
<evidence type="ECO:0000256" key="4">
    <source>
        <dbReference type="RuleBase" id="RU361169"/>
    </source>
</evidence>
<dbReference type="SMART" id="SM00710">
    <property type="entry name" value="PbH1"/>
    <property type="match status" value="4"/>
</dbReference>
<dbReference type="eggNOG" id="COG5434">
    <property type="taxonomic scope" value="Bacteria"/>
</dbReference>
<dbReference type="PANTHER" id="PTHR31339:SF3">
    <property type="entry name" value="PECTIN LYASE-LIKE SUPERFAMILY PROTEIN"/>
    <property type="match status" value="1"/>
</dbReference>
<accession>C6CQQ8</accession>
<dbReference type="GO" id="GO:0004650">
    <property type="term" value="F:polygalacturonase activity"/>
    <property type="evidence" value="ECO:0007669"/>
    <property type="project" value="InterPro"/>
</dbReference>
<evidence type="ECO:0000313" key="6">
    <source>
        <dbReference type="EMBL" id="ACT07852.1"/>
    </source>
</evidence>
<dbReference type="InterPro" id="IPR011050">
    <property type="entry name" value="Pectin_lyase_fold/virulence"/>
</dbReference>
<evidence type="ECO:0000256" key="2">
    <source>
        <dbReference type="ARBA" id="ARBA00022801"/>
    </source>
</evidence>
<dbReference type="InterPro" id="IPR051801">
    <property type="entry name" value="GH28_Enzymes"/>
</dbReference>